<accession>A0A1I2U7P8</accession>
<sequence>MSHREVFQRSESPRQTLPGFEHFNRYWLQQRSCFAVKIKPGEFYVTNTNEAITTLLGSCVAACVRDPIAGIGGMNHFLLPASDDHRVAALSDATRYGAYAMEKLINEIMKHGGRKERLEIKIAGGGSMVRGMTDIGDQNVRFVTQYLHYEGFDIASADTGGEHPRNVVYLPQEGRLLVKKLGTIHNSKLFEVESRLKQRLATSQIGGAVELF</sequence>
<dbReference type="CDD" id="cd16352">
    <property type="entry name" value="CheD"/>
    <property type="match status" value="1"/>
</dbReference>
<dbReference type="InterPro" id="IPR011324">
    <property type="entry name" value="Cytotoxic_necrot_fac-like_cat"/>
</dbReference>
<keyword evidence="2 3" id="KW-0378">Hydrolase</keyword>
<dbReference type="GO" id="GO:0050568">
    <property type="term" value="F:protein-glutamine glutaminase activity"/>
    <property type="evidence" value="ECO:0007669"/>
    <property type="project" value="UniProtKB-UniRule"/>
</dbReference>
<keyword evidence="5" id="KW-1185">Reference proteome</keyword>
<dbReference type="NCBIfam" id="NF010013">
    <property type="entry name" value="PRK13487.1"/>
    <property type="match status" value="1"/>
</dbReference>
<comment type="function">
    <text evidence="3">Probably deamidates glutamine residues to glutamate on methyl-accepting chemotaxis receptors (MCPs), playing an important role in chemotaxis.</text>
</comment>
<reference evidence="5" key="1">
    <citation type="submission" date="2016-10" db="EMBL/GenBank/DDBJ databases">
        <authorList>
            <person name="Varghese N."/>
            <person name="Submissions S."/>
        </authorList>
    </citation>
    <scope>NUCLEOTIDE SEQUENCE [LARGE SCALE GENOMIC DNA]</scope>
    <source>
        <strain evidence="5">CGMCC 1.10971</strain>
    </source>
</reference>
<keyword evidence="1 3" id="KW-0145">Chemotaxis</keyword>
<gene>
    <name evidence="3" type="primary">cheD</name>
    <name evidence="4" type="ORF">SAMN05216175_11249</name>
</gene>
<dbReference type="HAMAP" id="MF_01440">
    <property type="entry name" value="CheD"/>
    <property type="match status" value="1"/>
</dbReference>
<evidence type="ECO:0000256" key="2">
    <source>
        <dbReference type="ARBA" id="ARBA00022801"/>
    </source>
</evidence>
<dbReference type="EMBL" id="FOOU01000012">
    <property type="protein sequence ID" value="SFG73088.1"/>
    <property type="molecule type" value="Genomic_DNA"/>
</dbReference>
<dbReference type="RefSeq" id="WP_177201205.1">
    <property type="nucleotide sequence ID" value="NZ_FOOU01000012.1"/>
</dbReference>
<dbReference type="Gene3D" id="3.30.1330.200">
    <property type="match status" value="1"/>
</dbReference>
<protein>
    <recommendedName>
        <fullName evidence="3">Probable chemoreceptor glutamine deamidase CheD</fullName>
        <ecNumber evidence="3">3.5.1.44</ecNumber>
    </recommendedName>
</protein>
<organism evidence="4 5">
    <name type="scientific">Neptunomonas qingdaonensis</name>
    <dbReference type="NCBI Taxonomy" id="1045558"/>
    <lineage>
        <taxon>Bacteria</taxon>
        <taxon>Pseudomonadati</taxon>
        <taxon>Pseudomonadota</taxon>
        <taxon>Gammaproteobacteria</taxon>
        <taxon>Oceanospirillales</taxon>
        <taxon>Oceanospirillaceae</taxon>
        <taxon>Neptunomonas</taxon>
    </lineage>
</organism>
<dbReference type="SUPFAM" id="SSF64438">
    <property type="entry name" value="CNF1/YfiH-like putative cysteine hydrolases"/>
    <property type="match status" value="1"/>
</dbReference>
<dbReference type="EC" id="3.5.1.44" evidence="3"/>
<dbReference type="AlphaFoldDB" id="A0A1I2U7P8"/>
<proteinExistence type="inferred from homology"/>
<dbReference type="Proteomes" id="UP000198623">
    <property type="component" value="Unassembled WGS sequence"/>
</dbReference>
<evidence type="ECO:0000313" key="4">
    <source>
        <dbReference type="EMBL" id="SFG73088.1"/>
    </source>
</evidence>
<dbReference type="PANTHER" id="PTHR35147">
    <property type="entry name" value="CHEMORECEPTOR GLUTAMINE DEAMIDASE CHED-RELATED"/>
    <property type="match status" value="1"/>
</dbReference>
<comment type="catalytic activity">
    <reaction evidence="3">
        <text>L-glutaminyl-[protein] + H2O = L-glutamyl-[protein] + NH4(+)</text>
        <dbReference type="Rhea" id="RHEA:16441"/>
        <dbReference type="Rhea" id="RHEA-COMP:10207"/>
        <dbReference type="Rhea" id="RHEA-COMP:10208"/>
        <dbReference type="ChEBI" id="CHEBI:15377"/>
        <dbReference type="ChEBI" id="CHEBI:28938"/>
        <dbReference type="ChEBI" id="CHEBI:29973"/>
        <dbReference type="ChEBI" id="CHEBI:30011"/>
        <dbReference type="EC" id="3.5.1.44"/>
    </reaction>
</comment>
<dbReference type="PANTHER" id="PTHR35147:SF2">
    <property type="entry name" value="CHEMORECEPTOR GLUTAMINE DEAMIDASE CHED-RELATED"/>
    <property type="match status" value="1"/>
</dbReference>
<dbReference type="STRING" id="1045558.SAMN05216175_11249"/>
<dbReference type="InterPro" id="IPR005659">
    <property type="entry name" value="Chemorcpt_Glu_NH3ase_CheD"/>
</dbReference>
<dbReference type="GO" id="GO:0006935">
    <property type="term" value="P:chemotaxis"/>
    <property type="evidence" value="ECO:0007669"/>
    <property type="project" value="UniProtKB-UniRule"/>
</dbReference>
<comment type="similarity">
    <text evidence="3">Belongs to the CheD family.</text>
</comment>
<dbReference type="Pfam" id="PF03975">
    <property type="entry name" value="CheD"/>
    <property type="match status" value="1"/>
</dbReference>
<evidence type="ECO:0000256" key="3">
    <source>
        <dbReference type="HAMAP-Rule" id="MF_01440"/>
    </source>
</evidence>
<evidence type="ECO:0000313" key="5">
    <source>
        <dbReference type="Proteomes" id="UP000198623"/>
    </source>
</evidence>
<evidence type="ECO:0000256" key="1">
    <source>
        <dbReference type="ARBA" id="ARBA00022500"/>
    </source>
</evidence>
<dbReference type="InterPro" id="IPR038592">
    <property type="entry name" value="CheD-like_sf"/>
</dbReference>
<name>A0A1I2U7P8_9GAMM</name>